<keyword evidence="6" id="KW-1185">Reference proteome</keyword>
<sequence length="235" mass="25698">MTAPLHERIRRDVEARILSGALGPGDRLPTEQALMADYGCARMTVSKALGALAAAGLIERRKRAGSFVARPETHSMMLDIPDLEGEVRGRGEAYAFHVTHRTVRRPRTAAERALGGQGELLVVEGIHRADDRPFAVEYRSISLNAVPEARTRDWAAPSPGAWLLAHVPWTEAESRVTAISADAKLADKLDVEPRAACLALDRRTWRGADGITSVRQIFAPGAIDLVARFGPDRRR</sequence>
<dbReference type="CDD" id="cd07377">
    <property type="entry name" value="WHTH_GntR"/>
    <property type="match status" value="1"/>
</dbReference>
<dbReference type="SUPFAM" id="SSF46785">
    <property type="entry name" value="Winged helix' DNA-binding domain"/>
    <property type="match status" value="1"/>
</dbReference>
<evidence type="ECO:0000256" key="3">
    <source>
        <dbReference type="ARBA" id="ARBA00023163"/>
    </source>
</evidence>
<dbReference type="InterPro" id="IPR028978">
    <property type="entry name" value="Chorismate_lyase_/UTRA_dom_sf"/>
</dbReference>
<dbReference type="InterPro" id="IPR036390">
    <property type="entry name" value="WH_DNA-bd_sf"/>
</dbReference>
<dbReference type="PROSITE" id="PS50949">
    <property type="entry name" value="HTH_GNTR"/>
    <property type="match status" value="1"/>
</dbReference>
<dbReference type="PANTHER" id="PTHR44846">
    <property type="entry name" value="MANNOSYL-D-GLYCERATE TRANSPORT/METABOLISM SYSTEM REPRESSOR MNGR-RELATED"/>
    <property type="match status" value="1"/>
</dbReference>
<keyword evidence="3" id="KW-0804">Transcription</keyword>
<protein>
    <submittedName>
        <fullName evidence="5">GntR family transcriptional regulator</fullName>
    </submittedName>
</protein>
<dbReference type="PANTHER" id="PTHR44846:SF16">
    <property type="entry name" value="TRANSCRIPTIONAL REGULATOR PHNF-RELATED"/>
    <property type="match status" value="1"/>
</dbReference>
<dbReference type="InterPro" id="IPR000524">
    <property type="entry name" value="Tscrpt_reg_HTH_GntR"/>
</dbReference>
<organism evidence="5 6">
    <name type="scientific">Stakelama saccharophila</name>
    <dbReference type="NCBI Taxonomy" id="3075605"/>
    <lineage>
        <taxon>Bacteria</taxon>
        <taxon>Pseudomonadati</taxon>
        <taxon>Pseudomonadota</taxon>
        <taxon>Alphaproteobacteria</taxon>
        <taxon>Sphingomonadales</taxon>
        <taxon>Sphingomonadaceae</taxon>
        <taxon>Stakelama</taxon>
    </lineage>
</organism>
<name>A0ABZ0BA02_9SPHN</name>
<gene>
    <name evidence="5" type="ORF">RPR59_02805</name>
</gene>
<dbReference type="Proteomes" id="UP001302249">
    <property type="component" value="Chromosome"/>
</dbReference>
<evidence type="ECO:0000259" key="4">
    <source>
        <dbReference type="PROSITE" id="PS50949"/>
    </source>
</evidence>
<evidence type="ECO:0000313" key="5">
    <source>
        <dbReference type="EMBL" id="WNO54209.1"/>
    </source>
</evidence>
<dbReference type="Gene3D" id="3.40.1410.10">
    <property type="entry name" value="Chorismate lyase-like"/>
    <property type="match status" value="1"/>
</dbReference>
<dbReference type="SUPFAM" id="SSF64288">
    <property type="entry name" value="Chorismate lyase-like"/>
    <property type="match status" value="1"/>
</dbReference>
<dbReference type="InterPro" id="IPR011663">
    <property type="entry name" value="UTRA"/>
</dbReference>
<feature type="domain" description="HTH gntR-type" evidence="4">
    <location>
        <begin position="3"/>
        <end position="71"/>
    </location>
</feature>
<dbReference type="SMART" id="SM00345">
    <property type="entry name" value="HTH_GNTR"/>
    <property type="match status" value="1"/>
</dbReference>
<dbReference type="Pfam" id="PF07702">
    <property type="entry name" value="UTRA"/>
    <property type="match status" value="1"/>
</dbReference>
<dbReference type="InterPro" id="IPR050679">
    <property type="entry name" value="Bact_HTH_transcr_reg"/>
</dbReference>
<dbReference type="SMART" id="SM00866">
    <property type="entry name" value="UTRA"/>
    <property type="match status" value="1"/>
</dbReference>
<dbReference type="InterPro" id="IPR036388">
    <property type="entry name" value="WH-like_DNA-bd_sf"/>
</dbReference>
<dbReference type="Gene3D" id="1.10.10.10">
    <property type="entry name" value="Winged helix-like DNA-binding domain superfamily/Winged helix DNA-binding domain"/>
    <property type="match status" value="1"/>
</dbReference>
<proteinExistence type="predicted"/>
<dbReference type="RefSeq" id="WP_313916449.1">
    <property type="nucleotide sequence ID" value="NZ_CP135076.1"/>
</dbReference>
<evidence type="ECO:0000256" key="2">
    <source>
        <dbReference type="ARBA" id="ARBA00023125"/>
    </source>
</evidence>
<reference evidence="5 6" key="1">
    <citation type="submission" date="2023-09" db="EMBL/GenBank/DDBJ databases">
        <authorList>
            <person name="Rey-Velasco X."/>
        </authorList>
    </citation>
    <scope>NUCLEOTIDE SEQUENCE [LARGE SCALE GENOMIC DNA]</scope>
    <source>
        <strain evidence="5 6">W311</strain>
    </source>
</reference>
<keyword evidence="2" id="KW-0238">DNA-binding</keyword>
<evidence type="ECO:0000256" key="1">
    <source>
        <dbReference type="ARBA" id="ARBA00023015"/>
    </source>
</evidence>
<dbReference type="Pfam" id="PF00392">
    <property type="entry name" value="GntR"/>
    <property type="match status" value="1"/>
</dbReference>
<keyword evidence="1" id="KW-0805">Transcription regulation</keyword>
<accession>A0ABZ0BA02</accession>
<dbReference type="PRINTS" id="PR00035">
    <property type="entry name" value="HTHGNTR"/>
</dbReference>
<evidence type="ECO:0000313" key="6">
    <source>
        <dbReference type="Proteomes" id="UP001302249"/>
    </source>
</evidence>
<dbReference type="EMBL" id="CP135076">
    <property type="protein sequence ID" value="WNO54209.1"/>
    <property type="molecule type" value="Genomic_DNA"/>
</dbReference>